<dbReference type="EMBL" id="CP094970">
    <property type="protein sequence ID" value="UYM07389.1"/>
    <property type="molecule type" value="Genomic_DNA"/>
</dbReference>
<dbReference type="InterPro" id="IPR036052">
    <property type="entry name" value="TrpB-like_PALP_sf"/>
</dbReference>
<dbReference type="GO" id="GO:0003941">
    <property type="term" value="F:L-serine ammonia-lyase activity"/>
    <property type="evidence" value="ECO:0007669"/>
    <property type="project" value="TreeGrafter"/>
</dbReference>
<reference evidence="10" key="1">
    <citation type="submission" date="2022-01" db="EMBL/GenBank/DDBJ databases">
        <title>Nocardioidaceae gen. sp. A5X3R13.</title>
        <authorList>
            <person name="Lopez Marin M.A."/>
            <person name="Uhlik O."/>
        </authorList>
    </citation>
    <scope>NUCLEOTIDE SEQUENCE</scope>
    <source>
        <strain evidence="10">A5X3R13</strain>
    </source>
</reference>
<dbReference type="SUPFAM" id="SSF53686">
    <property type="entry name" value="Tryptophan synthase beta subunit-like PLP-dependent enzymes"/>
    <property type="match status" value="1"/>
</dbReference>
<comment type="catalytic activity">
    <reaction evidence="1">
        <text>L-threonine = 2-oxobutanoate + NH4(+)</text>
        <dbReference type="Rhea" id="RHEA:22108"/>
        <dbReference type="ChEBI" id="CHEBI:16763"/>
        <dbReference type="ChEBI" id="CHEBI:28938"/>
        <dbReference type="ChEBI" id="CHEBI:57926"/>
        <dbReference type="EC" id="4.3.1.19"/>
    </reaction>
</comment>
<dbReference type="Pfam" id="PF00291">
    <property type="entry name" value="PALP"/>
    <property type="match status" value="1"/>
</dbReference>
<dbReference type="Gene3D" id="3.40.50.1100">
    <property type="match status" value="2"/>
</dbReference>
<evidence type="ECO:0000256" key="7">
    <source>
        <dbReference type="ARBA" id="ARBA00025527"/>
    </source>
</evidence>
<evidence type="ECO:0000256" key="6">
    <source>
        <dbReference type="ARBA" id="ARBA00023239"/>
    </source>
</evidence>
<dbReference type="InterPro" id="IPR050147">
    <property type="entry name" value="Ser/Thr_Dehydratase"/>
</dbReference>
<dbReference type="GO" id="GO:0004794">
    <property type="term" value="F:threonine deaminase activity"/>
    <property type="evidence" value="ECO:0007669"/>
    <property type="project" value="UniProtKB-EC"/>
</dbReference>
<dbReference type="GO" id="GO:0006567">
    <property type="term" value="P:L-threonine catabolic process"/>
    <property type="evidence" value="ECO:0007669"/>
    <property type="project" value="TreeGrafter"/>
</dbReference>
<dbReference type="KEGG" id="sgrg:L0C25_10070"/>
<dbReference type="EC" id="4.3.1.19" evidence="4"/>
<proteinExistence type="inferred from homology"/>
<evidence type="ECO:0000256" key="2">
    <source>
        <dbReference type="ARBA" id="ARBA00001933"/>
    </source>
</evidence>
<comment type="cofactor">
    <cofactor evidence="2">
        <name>pyridoxal 5'-phosphate</name>
        <dbReference type="ChEBI" id="CHEBI:597326"/>
    </cofactor>
</comment>
<name>A0AA46TL91_9ACTN</name>
<comment type="similarity">
    <text evidence="3">Belongs to the serine/threonine dehydratase family.</text>
</comment>
<dbReference type="AlphaFoldDB" id="A0AA46TL91"/>
<dbReference type="RefSeq" id="WP_271636363.1">
    <property type="nucleotide sequence ID" value="NZ_CP094970.1"/>
</dbReference>
<comment type="function">
    <text evidence="7">Catalyzes the anaerobic formation of alpha-ketobutyrate and ammonia from threonine in a two-step reaction. The first step involved a dehydration of threonine and a production of enamine intermediates (aminocrotonate), which tautomerizes to its imine form (iminobutyrate). Both intermediates are unstable and short-lived. The second step is the nonenzymatic hydrolysis of the enamine/imine intermediates to form 2-ketobutyrate and free ammonia. In the low water environment of the cell, the second step is accelerated by RidA.</text>
</comment>
<keyword evidence="6" id="KW-0456">Lyase</keyword>
<dbReference type="GO" id="GO:0006565">
    <property type="term" value="P:L-serine catabolic process"/>
    <property type="evidence" value="ECO:0007669"/>
    <property type="project" value="TreeGrafter"/>
</dbReference>
<dbReference type="PANTHER" id="PTHR48078:SF7">
    <property type="entry name" value="BLL6502 PROTEIN"/>
    <property type="match status" value="1"/>
</dbReference>
<protein>
    <recommendedName>
        <fullName evidence="4">threonine ammonia-lyase</fullName>
        <ecNumber evidence="4">4.3.1.19</ecNumber>
    </recommendedName>
    <alternativeName>
        <fullName evidence="8">Threonine deaminase</fullName>
    </alternativeName>
</protein>
<dbReference type="FunFam" id="3.40.50.1100:FF:000005">
    <property type="entry name" value="Threonine dehydratase catabolic"/>
    <property type="match status" value="1"/>
</dbReference>
<dbReference type="PANTHER" id="PTHR48078">
    <property type="entry name" value="THREONINE DEHYDRATASE, MITOCHONDRIAL-RELATED"/>
    <property type="match status" value="1"/>
</dbReference>
<accession>A0AA46TL91</accession>
<dbReference type="InterPro" id="IPR001926">
    <property type="entry name" value="TrpB-like_PALP"/>
</dbReference>
<evidence type="ECO:0000313" key="10">
    <source>
        <dbReference type="EMBL" id="UYM07389.1"/>
    </source>
</evidence>
<gene>
    <name evidence="10" type="ORF">L0C25_10070</name>
</gene>
<keyword evidence="5" id="KW-0663">Pyridoxal phosphate</keyword>
<evidence type="ECO:0000256" key="3">
    <source>
        <dbReference type="ARBA" id="ARBA00010869"/>
    </source>
</evidence>
<evidence type="ECO:0000256" key="8">
    <source>
        <dbReference type="ARBA" id="ARBA00031427"/>
    </source>
</evidence>
<feature type="domain" description="Tryptophan synthase beta chain-like PALP" evidence="9">
    <location>
        <begin position="17"/>
        <end position="304"/>
    </location>
</feature>
<evidence type="ECO:0000259" key="9">
    <source>
        <dbReference type="Pfam" id="PF00291"/>
    </source>
</evidence>
<evidence type="ECO:0000256" key="5">
    <source>
        <dbReference type="ARBA" id="ARBA00022898"/>
    </source>
</evidence>
<sequence>MQTPTIADVLEARRHLRPHLGPTPARSFPGLDRAAGTSVLVKHENTNPTSAFKVRGGLNLIGTMPSVERRRGVVGYSTGNHAQSLAYAARTFDVPCTIVMPDNPNPTKAQAVRDLGAELVEAGQTFDDCRSYAESIAQERGMRLVSAANERPIIAGVATLYLELIEDAPDLDAIVVPVGSGSGAAAACLVAESLAPSCRVVAVQSSASPAAYESWRAGEIVEPPNRTRAEGLATGSGFELPQHIFRERLAEFVLVDDDQIRDAQRIMLHEAHTLAEGAGAAALAAVLAYPDSFRDQRVALVCTGANASAAEIGAAVVEPVMASSVHG</sequence>
<evidence type="ECO:0000313" key="11">
    <source>
        <dbReference type="Proteomes" id="UP001164390"/>
    </source>
</evidence>
<evidence type="ECO:0000256" key="4">
    <source>
        <dbReference type="ARBA" id="ARBA00012096"/>
    </source>
</evidence>
<dbReference type="Proteomes" id="UP001164390">
    <property type="component" value="Chromosome"/>
</dbReference>
<organism evidence="10 11">
    <name type="scientific">Solicola gregarius</name>
    <dbReference type="NCBI Taxonomy" id="2908642"/>
    <lineage>
        <taxon>Bacteria</taxon>
        <taxon>Bacillati</taxon>
        <taxon>Actinomycetota</taxon>
        <taxon>Actinomycetes</taxon>
        <taxon>Propionibacteriales</taxon>
        <taxon>Nocardioidaceae</taxon>
        <taxon>Solicola</taxon>
    </lineage>
</organism>
<evidence type="ECO:0000256" key="1">
    <source>
        <dbReference type="ARBA" id="ARBA00001274"/>
    </source>
</evidence>
<keyword evidence="11" id="KW-1185">Reference proteome</keyword>
<dbReference type="GO" id="GO:0009097">
    <property type="term" value="P:isoleucine biosynthetic process"/>
    <property type="evidence" value="ECO:0007669"/>
    <property type="project" value="TreeGrafter"/>
</dbReference>